<evidence type="ECO:0000256" key="10">
    <source>
        <dbReference type="ARBA" id="ARBA00041266"/>
    </source>
</evidence>
<comment type="catalytic activity">
    <reaction evidence="4">
        <text>uridine(32) in tRNA = pseudouridine(32) in tRNA</text>
        <dbReference type="Rhea" id="RHEA:42544"/>
        <dbReference type="Rhea" id="RHEA-COMP:10107"/>
        <dbReference type="Rhea" id="RHEA-COMP:10108"/>
        <dbReference type="ChEBI" id="CHEBI:65314"/>
        <dbReference type="ChEBI" id="CHEBI:65315"/>
        <dbReference type="EC" id="5.4.99.28"/>
    </reaction>
</comment>
<evidence type="ECO:0000256" key="13">
    <source>
        <dbReference type="ARBA" id="ARBA00042883"/>
    </source>
</evidence>
<dbReference type="EC" id="5.4.99.29" evidence="8"/>
<evidence type="ECO:0000256" key="7">
    <source>
        <dbReference type="ARBA" id="ARBA00038944"/>
    </source>
</evidence>
<reference evidence="16" key="1">
    <citation type="submission" date="2018-06" db="EMBL/GenBank/DDBJ databases">
        <authorList>
            <person name="Zhirakovskaya E."/>
        </authorList>
    </citation>
    <scope>NUCLEOTIDE SEQUENCE</scope>
</reference>
<evidence type="ECO:0000256" key="14">
    <source>
        <dbReference type="ARBA" id="ARBA00043143"/>
    </source>
</evidence>
<evidence type="ECO:0000256" key="6">
    <source>
        <dbReference type="ARBA" id="ARBA00037305"/>
    </source>
</evidence>
<evidence type="ECO:0000256" key="2">
    <source>
        <dbReference type="ARBA" id="ARBA00022694"/>
    </source>
</evidence>
<dbReference type="Pfam" id="PF00849">
    <property type="entry name" value="PseudoU_synth_2"/>
    <property type="match status" value="1"/>
</dbReference>
<dbReference type="GO" id="GO:0008033">
    <property type="term" value="P:tRNA processing"/>
    <property type="evidence" value="ECO:0007669"/>
    <property type="project" value="UniProtKB-KW"/>
</dbReference>
<dbReference type="CDD" id="cd02869">
    <property type="entry name" value="PseudoU_synth_RluA_like"/>
    <property type="match status" value="1"/>
</dbReference>
<evidence type="ECO:0000256" key="9">
    <source>
        <dbReference type="ARBA" id="ARBA00039988"/>
    </source>
</evidence>
<evidence type="ECO:0000256" key="3">
    <source>
        <dbReference type="ARBA" id="ARBA00023235"/>
    </source>
</evidence>
<organism evidence="16">
    <name type="scientific">hydrothermal vent metagenome</name>
    <dbReference type="NCBI Taxonomy" id="652676"/>
    <lineage>
        <taxon>unclassified sequences</taxon>
        <taxon>metagenomes</taxon>
        <taxon>ecological metagenomes</taxon>
    </lineage>
</organism>
<dbReference type="InterPro" id="IPR020103">
    <property type="entry name" value="PsdUridine_synth_cat_dom_sf"/>
</dbReference>
<dbReference type="SUPFAM" id="SSF55120">
    <property type="entry name" value="Pseudouridine synthase"/>
    <property type="match status" value="1"/>
</dbReference>
<evidence type="ECO:0000256" key="8">
    <source>
        <dbReference type="ARBA" id="ARBA00038945"/>
    </source>
</evidence>
<protein>
    <recommendedName>
        <fullName evidence="9">Dual-specificity RNA pseudouridine synthase RluA</fullName>
        <ecNumber evidence="7">5.4.99.28</ecNumber>
        <ecNumber evidence="8">5.4.99.29</ecNumber>
    </recommendedName>
    <alternativeName>
        <fullName evidence="10">23S rRNA pseudouridine(746) synthase</fullName>
    </alternativeName>
    <alternativeName>
        <fullName evidence="13">Ribosomal large subunit pseudouridine synthase A</fullName>
    </alternativeName>
    <alternativeName>
        <fullName evidence="12">rRNA pseudouridylate synthase A</fullName>
    </alternativeName>
    <alternativeName>
        <fullName evidence="14">rRNA-uridine isomerase A</fullName>
    </alternativeName>
    <alternativeName>
        <fullName evidence="11">tRNA pseudouridine(32) synthase</fullName>
    </alternativeName>
</protein>
<dbReference type="Gene3D" id="3.30.2350.10">
    <property type="entry name" value="Pseudouridine synthase"/>
    <property type="match status" value="1"/>
</dbReference>
<dbReference type="EC" id="5.4.99.28" evidence="7"/>
<dbReference type="GO" id="GO:0003723">
    <property type="term" value="F:RNA binding"/>
    <property type="evidence" value="ECO:0007669"/>
    <property type="project" value="InterPro"/>
</dbReference>
<gene>
    <name evidence="16" type="ORF">MNBD_GAMMA18-1038</name>
</gene>
<dbReference type="GO" id="GO:0000455">
    <property type="term" value="P:enzyme-directed rRNA pseudouridine synthesis"/>
    <property type="evidence" value="ECO:0007669"/>
    <property type="project" value="TreeGrafter"/>
</dbReference>
<accession>A0A3B0Z130</accession>
<feature type="domain" description="Pseudouridine synthase RsuA/RluA-like" evidence="15">
    <location>
        <begin position="23"/>
        <end position="170"/>
    </location>
</feature>
<evidence type="ECO:0000256" key="11">
    <source>
        <dbReference type="ARBA" id="ARBA00042372"/>
    </source>
</evidence>
<evidence type="ECO:0000256" key="12">
    <source>
        <dbReference type="ARBA" id="ARBA00042844"/>
    </source>
</evidence>
<dbReference type="InterPro" id="IPR006145">
    <property type="entry name" value="PsdUridine_synth_RsuA/RluA"/>
</dbReference>
<dbReference type="InterPro" id="IPR050188">
    <property type="entry name" value="RluA_PseudoU_synthase"/>
</dbReference>
<dbReference type="EMBL" id="UOFP01000092">
    <property type="protein sequence ID" value="VAW85381.1"/>
    <property type="molecule type" value="Genomic_DNA"/>
</dbReference>
<dbReference type="InterPro" id="IPR006224">
    <property type="entry name" value="PsdUridine_synth_RluA-like_CS"/>
</dbReference>
<evidence type="ECO:0000256" key="5">
    <source>
        <dbReference type="ARBA" id="ARBA00036916"/>
    </source>
</evidence>
<keyword evidence="2" id="KW-0819">tRNA processing</keyword>
<evidence type="ECO:0000313" key="16">
    <source>
        <dbReference type="EMBL" id="VAW85381.1"/>
    </source>
</evidence>
<comment type="catalytic activity">
    <reaction evidence="5">
        <text>uridine(746) in 23S rRNA = pseudouridine(746) in 23S rRNA</text>
        <dbReference type="Rhea" id="RHEA:42548"/>
        <dbReference type="Rhea" id="RHEA-COMP:10109"/>
        <dbReference type="Rhea" id="RHEA-COMP:10110"/>
        <dbReference type="ChEBI" id="CHEBI:65314"/>
        <dbReference type="ChEBI" id="CHEBI:65315"/>
        <dbReference type="EC" id="5.4.99.29"/>
    </reaction>
</comment>
<comment type="function">
    <text evidence="6">Dual specificity enzyme that catalyzes the synthesis of pseudouridine from uracil-746 in 23S ribosomal RNA and from uracil-32 in the anticodon stem and loop of transfer RNAs.</text>
</comment>
<name>A0A3B0Z130_9ZZZZ</name>
<keyword evidence="1" id="KW-0698">rRNA processing</keyword>
<dbReference type="GO" id="GO:0160142">
    <property type="term" value="F:23S rRNA pseudouridine(746) synthase activity"/>
    <property type="evidence" value="ECO:0007669"/>
    <property type="project" value="UniProtKB-EC"/>
</dbReference>
<evidence type="ECO:0000256" key="4">
    <source>
        <dbReference type="ARBA" id="ARBA00036184"/>
    </source>
</evidence>
<dbReference type="AlphaFoldDB" id="A0A3B0Z130"/>
<sequence length="220" mass="24787">MSNFCYTPPVDTGLDILYQDELLIAVNKPSGLLSVPGRGADKQDCMITRIQQRFADALTVHRLDMETSGILLFARHKTVHRLLSRAFQEREVEKQYTAVIAGVLEREAGEVNLPLICDWPNRPRQKVDHDVGKPSLTRYQRLSYDAVLDATRVALFPVTGRSHQLRVHMLSLGHAILGDPLYAPPDVKVKAPRLQLHANKMLIQHPVSGEPLRLFSEPPF</sequence>
<dbReference type="PANTHER" id="PTHR21600">
    <property type="entry name" value="MITOCHONDRIAL RNA PSEUDOURIDINE SYNTHASE"/>
    <property type="match status" value="1"/>
</dbReference>
<dbReference type="PANTHER" id="PTHR21600:SF91">
    <property type="entry name" value="DUAL-SPECIFICITY RNA PSEUDOURIDINE SYNTHASE RLUA"/>
    <property type="match status" value="1"/>
</dbReference>
<dbReference type="PROSITE" id="PS01129">
    <property type="entry name" value="PSI_RLU"/>
    <property type="match status" value="1"/>
</dbReference>
<evidence type="ECO:0000259" key="15">
    <source>
        <dbReference type="Pfam" id="PF00849"/>
    </source>
</evidence>
<dbReference type="GO" id="GO:0160151">
    <property type="term" value="F:tRNA pseudouridine(32) synthase activity"/>
    <property type="evidence" value="ECO:0007669"/>
    <property type="project" value="UniProtKB-EC"/>
</dbReference>
<keyword evidence="3 16" id="KW-0413">Isomerase</keyword>
<evidence type="ECO:0000256" key="1">
    <source>
        <dbReference type="ARBA" id="ARBA00022552"/>
    </source>
</evidence>
<proteinExistence type="predicted"/>